<dbReference type="Gene3D" id="1.25.10.10">
    <property type="entry name" value="Leucine-rich Repeat Variant"/>
    <property type="match status" value="2"/>
</dbReference>
<proteinExistence type="predicted"/>
<evidence type="ECO:0000313" key="6">
    <source>
        <dbReference type="Proteomes" id="UP001152747"/>
    </source>
</evidence>
<comment type="subcellular location">
    <subcellularLocation>
        <location evidence="1">Nucleus</location>
    </subcellularLocation>
</comment>
<dbReference type="InterPro" id="IPR016024">
    <property type="entry name" value="ARM-type_fold"/>
</dbReference>
<keyword evidence="6" id="KW-1185">Reference proteome</keyword>
<dbReference type="FunFam" id="1.25.10.10:FF:001397">
    <property type="entry name" value="INTegrator complex Subunit homolog"/>
    <property type="match status" value="1"/>
</dbReference>
<name>A0A9P1I4N3_9PELO</name>
<dbReference type="InterPro" id="IPR057412">
    <property type="entry name" value="INTS4_C"/>
</dbReference>
<dbReference type="PANTHER" id="PTHR20938:SF0">
    <property type="entry name" value="INTEGRATOR COMPLEX SUBUNIT 4"/>
    <property type="match status" value="1"/>
</dbReference>
<feature type="domain" description="Integrator complex subunit 4/Protein SIEL C-terminal Ig-like" evidence="4">
    <location>
        <begin position="854"/>
        <end position="981"/>
    </location>
</feature>
<feature type="region of interest" description="Disordered" evidence="3">
    <location>
        <begin position="364"/>
        <end position="399"/>
    </location>
</feature>
<dbReference type="OrthoDB" id="18190at2759"/>
<dbReference type="GO" id="GO:0016180">
    <property type="term" value="P:snRNA processing"/>
    <property type="evidence" value="ECO:0007669"/>
    <property type="project" value="TreeGrafter"/>
</dbReference>
<dbReference type="GO" id="GO:0032039">
    <property type="term" value="C:integrator complex"/>
    <property type="evidence" value="ECO:0007669"/>
    <property type="project" value="TreeGrafter"/>
</dbReference>
<organism evidence="5 6">
    <name type="scientific">Caenorhabditis angaria</name>
    <dbReference type="NCBI Taxonomy" id="860376"/>
    <lineage>
        <taxon>Eukaryota</taxon>
        <taxon>Metazoa</taxon>
        <taxon>Ecdysozoa</taxon>
        <taxon>Nematoda</taxon>
        <taxon>Chromadorea</taxon>
        <taxon>Rhabditida</taxon>
        <taxon>Rhabditina</taxon>
        <taxon>Rhabditomorpha</taxon>
        <taxon>Rhabditoidea</taxon>
        <taxon>Rhabditidae</taxon>
        <taxon>Peloderinae</taxon>
        <taxon>Caenorhabditis</taxon>
    </lineage>
</organism>
<dbReference type="InterPro" id="IPR011989">
    <property type="entry name" value="ARM-like"/>
</dbReference>
<gene>
    <name evidence="5" type="ORF">CAMP_LOCUS1059</name>
</gene>
<evidence type="ECO:0000313" key="5">
    <source>
        <dbReference type="EMBL" id="CAI5438422.1"/>
    </source>
</evidence>
<dbReference type="EMBL" id="CANHGI010000001">
    <property type="protein sequence ID" value="CAI5438422.1"/>
    <property type="molecule type" value="Genomic_DNA"/>
</dbReference>
<dbReference type="Proteomes" id="UP001152747">
    <property type="component" value="Unassembled WGS sequence"/>
</dbReference>
<dbReference type="Pfam" id="PF13646">
    <property type="entry name" value="HEAT_2"/>
    <property type="match status" value="1"/>
</dbReference>
<protein>
    <recommendedName>
        <fullName evidence="4">Integrator complex subunit 4/Protein SIEL C-terminal Ig-like domain-containing protein</fullName>
    </recommendedName>
</protein>
<evidence type="ECO:0000259" key="4">
    <source>
        <dbReference type="Pfam" id="PF25458"/>
    </source>
</evidence>
<sequence>MLARPTFTRKRELIDGNQRPNKRNRPDKEYLIKTYEKKFKKRKVLVVVDELCLRAENDRQLTNNLLRELDNEHVRNVNKKYIVECCTKLLTACSVAKLDTISCKIFRTLFSIMKQGDRIQWISFLESLKNFEVLFTKICLDANILEVYTFALSQEYIKVEDIPEQVMVCSKRGISQTHSTDNRTKSLSINFQVSYFMADTKSETKMKECEKLLCKLAVDRDFRTRNVACEGFLKLTEHGYKLNKSTYQIIKGLMTDTDSNIRIMALSLSLYFANRKPSETTSGKGTILITDDAFSAVCDAMNDIELNVRVKAAKILGGFENVSEELIHQTLDKKMMRTNKASEVVKIQKIDVCDEWKFLKKNKNTEQQDNSRGGWSRGKELNASCPEASSSSKNQDEDDDSIIPHGACGAFVSALEDEFMDVRRAAVWSLGKLASNRPSFAISALEYLADMFNDEISDVRLDAINALTPLISHGQLNSEQLNVILKCLDDGMADSRQAMRELLKRAQFVDVQCIELCVKALLACLKRFPKDKDQIFSCMGFIGKNHSIQVQSMMRDLLGINLLFHTREHSIEDVVYLAKLVMVLNAASQQNPMVHLMPEFVQRHYRFLRSSSPHLVSAITILDEQSNGKLRLAEKSENTAKAEEIVLKTYSRLCESENCQNIMDRNIKRDGIFRDASAVSIYNENVSGAARLICCLGEIATNLDNVANTVIYGGEIGDVRSLIAQHLENMQSIEYQFSGITPQIQSYLTHCRFYLSFIDLLTWMFQTIVQQNEIISIINGFCEDSKRRTKNIQISEEFQEIIEHAENIFVKKSIGEESKKIITSATICAFLDKAMPKLPNKFPKCRNLHLKYAQITTPNKDTAIESAVRFFSNMPHGIAFEANLLNLCEGDSENIRIRTVFPDGKADMMKPREKDIKLQEDGSHVVSTHVKVTSSNSWADSAEIDIIIGLLLPNNSHFVPLFASPSCFTQAHVRVKIHPVSR</sequence>
<dbReference type="SUPFAM" id="SSF48371">
    <property type="entry name" value="ARM repeat"/>
    <property type="match status" value="1"/>
</dbReference>
<dbReference type="PANTHER" id="PTHR20938">
    <property type="entry name" value="INTEGRATOR COMPLEX SUBUNIT 4"/>
    <property type="match status" value="1"/>
</dbReference>
<accession>A0A9P1I4N3</accession>
<evidence type="ECO:0000256" key="2">
    <source>
        <dbReference type="ARBA" id="ARBA00023242"/>
    </source>
</evidence>
<dbReference type="AlphaFoldDB" id="A0A9P1I4N3"/>
<reference evidence="5" key="1">
    <citation type="submission" date="2022-11" db="EMBL/GenBank/DDBJ databases">
        <authorList>
            <person name="Kikuchi T."/>
        </authorList>
    </citation>
    <scope>NUCLEOTIDE SEQUENCE</scope>
    <source>
        <strain evidence="5">PS1010</strain>
    </source>
</reference>
<keyword evidence="2" id="KW-0539">Nucleus</keyword>
<evidence type="ECO:0000256" key="3">
    <source>
        <dbReference type="SAM" id="MobiDB-lite"/>
    </source>
</evidence>
<comment type="caution">
    <text evidence="5">The sequence shown here is derived from an EMBL/GenBank/DDBJ whole genome shotgun (WGS) entry which is preliminary data.</text>
</comment>
<evidence type="ECO:0000256" key="1">
    <source>
        <dbReference type="ARBA" id="ARBA00004123"/>
    </source>
</evidence>
<dbReference type="Pfam" id="PF25458">
    <property type="entry name" value="INTS4_C"/>
    <property type="match status" value="1"/>
</dbReference>